<dbReference type="Pfam" id="PF00916">
    <property type="entry name" value="Sulfate_transp"/>
    <property type="match status" value="1"/>
</dbReference>
<dbReference type="InterPro" id="IPR001902">
    <property type="entry name" value="SLC26A/SulP_fam"/>
</dbReference>
<evidence type="ECO:0000313" key="8">
    <source>
        <dbReference type="Proteomes" id="UP000290649"/>
    </source>
</evidence>
<feature type="transmembrane region" description="Helical" evidence="5">
    <location>
        <begin position="392"/>
        <end position="419"/>
    </location>
</feature>
<evidence type="ECO:0000256" key="1">
    <source>
        <dbReference type="ARBA" id="ARBA00004141"/>
    </source>
</evidence>
<protein>
    <submittedName>
        <fullName evidence="7">Sodium-independent anion transporter</fullName>
    </submittedName>
</protein>
<dbReference type="GO" id="GO:0016020">
    <property type="term" value="C:membrane"/>
    <property type="evidence" value="ECO:0007669"/>
    <property type="project" value="UniProtKB-SubCell"/>
</dbReference>
<evidence type="ECO:0000259" key="6">
    <source>
        <dbReference type="Pfam" id="PF00916"/>
    </source>
</evidence>
<evidence type="ECO:0000313" key="7">
    <source>
        <dbReference type="EMBL" id="RXJ02562.1"/>
    </source>
</evidence>
<dbReference type="OrthoDB" id="9771198at2"/>
<gene>
    <name evidence="7" type="ORF">DS745_06210</name>
</gene>
<keyword evidence="8" id="KW-1185">Reference proteome</keyword>
<dbReference type="EMBL" id="QOUX01000023">
    <property type="protein sequence ID" value="RXJ02562.1"/>
    <property type="molecule type" value="Genomic_DNA"/>
</dbReference>
<feature type="transmembrane region" description="Helical" evidence="5">
    <location>
        <begin position="208"/>
        <end position="226"/>
    </location>
</feature>
<comment type="subcellular location">
    <subcellularLocation>
        <location evidence="1">Membrane</location>
        <topology evidence="1">Multi-pass membrane protein</topology>
    </subcellularLocation>
</comment>
<feature type="transmembrane region" description="Helical" evidence="5">
    <location>
        <begin position="137"/>
        <end position="155"/>
    </location>
</feature>
<keyword evidence="2 5" id="KW-0812">Transmembrane</keyword>
<feature type="transmembrane region" description="Helical" evidence="5">
    <location>
        <begin position="103"/>
        <end position="125"/>
    </location>
</feature>
<evidence type="ECO:0000256" key="4">
    <source>
        <dbReference type="ARBA" id="ARBA00023136"/>
    </source>
</evidence>
<evidence type="ECO:0000256" key="5">
    <source>
        <dbReference type="SAM" id="Phobius"/>
    </source>
</evidence>
<keyword evidence="4 5" id="KW-0472">Membrane</keyword>
<dbReference type="GO" id="GO:0055085">
    <property type="term" value="P:transmembrane transport"/>
    <property type="evidence" value="ECO:0007669"/>
    <property type="project" value="InterPro"/>
</dbReference>
<dbReference type="Proteomes" id="UP000290649">
    <property type="component" value="Unassembled WGS sequence"/>
</dbReference>
<sequence>MGGYQLFYKVFPGLKQLIYYQSSNLKGDLSAAIIVSILFIPQSMAYAVIAGVPIVMGLYAATIPLIIYALFGSSNYLSVGPISIVSLLAFSGVSSIAKPNTNTFLELIIVLAFIIGFLQLTMGLMKTGKIFDYISPLVVQGFTSAVAIIIALNQIKSLMGVSLPKYENLLIYSSNIYHKLPDINFFTLSIGIGSFLFLLLLKRIPKITFLGPLFLVVASTLLVRFFDLHLKGVATIGSIPKGLPQFSVNLPTLEIFQLLFPIAFMIAIISFLESYAVVKTLASKKKEKINSNQELVGLGLANISSSFIGAIPVGGALSRTAVNYNSGAKSNLSLLLTAILVLISLQFLTPLFYYLPMAALASIIIIAVSHLINLREMVDLIKARSKATILFFITFFSTLMIDIFYGLVIGILLSMLMFIQKIRII</sequence>
<feature type="transmembrane region" description="Helical" evidence="5">
    <location>
        <begin position="54"/>
        <end position="71"/>
    </location>
</feature>
<name>A0A4V1LGP4_9BACI</name>
<evidence type="ECO:0000256" key="2">
    <source>
        <dbReference type="ARBA" id="ARBA00022692"/>
    </source>
</evidence>
<organism evidence="7 8">
    <name type="scientific">Anaerobacillus alkaliphilus</name>
    <dbReference type="NCBI Taxonomy" id="1548597"/>
    <lineage>
        <taxon>Bacteria</taxon>
        <taxon>Bacillati</taxon>
        <taxon>Bacillota</taxon>
        <taxon>Bacilli</taxon>
        <taxon>Bacillales</taxon>
        <taxon>Bacillaceae</taxon>
        <taxon>Anaerobacillus</taxon>
    </lineage>
</organism>
<keyword evidence="3 5" id="KW-1133">Transmembrane helix</keyword>
<dbReference type="InterPro" id="IPR011547">
    <property type="entry name" value="SLC26A/SulP_dom"/>
</dbReference>
<proteinExistence type="predicted"/>
<feature type="transmembrane region" description="Helical" evidence="5">
    <location>
        <begin position="183"/>
        <end position="201"/>
    </location>
</feature>
<feature type="transmembrane region" description="Helical" evidence="5">
    <location>
        <begin position="353"/>
        <end position="372"/>
    </location>
</feature>
<accession>A0A4V1LGP4</accession>
<feature type="transmembrane region" description="Helical" evidence="5">
    <location>
        <begin position="255"/>
        <end position="275"/>
    </location>
</feature>
<dbReference type="AlphaFoldDB" id="A0A4V1LGP4"/>
<comment type="caution">
    <text evidence="7">The sequence shown here is derived from an EMBL/GenBank/DDBJ whole genome shotgun (WGS) entry which is preliminary data.</text>
</comment>
<reference evidence="7 8" key="1">
    <citation type="journal article" date="2019" name="Int. J. Syst. Evol. Microbiol.">
        <title>Anaerobacillus alkaliphilus sp. nov., a novel alkaliphilic and moderately halophilic bacterium.</title>
        <authorList>
            <person name="Borsodi A.K."/>
            <person name="Aszalos J.M."/>
            <person name="Bihari P."/>
            <person name="Nagy I."/>
            <person name="Schumann P."/>
            <person name="Sproer C."/>
            <person name="Kovacs A.L."/>
            <person name="Boka K."/>
            <person name="Dobosy P."/>
            <person name="Ovari M."/>
            <person name="Szili-Kovacs T."/>
            <person name="Toth E."/>
        </authorList>
    </citation>
    <scope>NUCLEOTIDE SEQUENCE [LARGE SCALE GENOMIC DNA]</scope>
    <source>
        <strain evidence="7 8">B16-10</strain>
    </source>
</reference>
<feature type="transmembrane region" description="Helical" evidence="5">
    <location>
        <begin position="78"/>
        <end position="97"/>
    </location>
</feature>
<evidence type="ECO:0000256" key="3">
    <source>
        <dbReference type="ARBA" id="ARBA00022989"/>
    </source>
</evidence>
<feature type="transmembrane region" description="Helical" evidence="5">
    <location>
        <begin position="330"/>
        <end position="348"/>
    </location>
</feature>
<dbReference type="PANTHER" id="PTHR11814">
    <property type="entry name" value="SULFATE TRANSPORTER"/>
    <property type="match status" value="1"/>
</dbReference>
<feature type="domain" description="SLC26A/SulP transporter" evidence="6">
    <location>
        <begin position="25"/>
        <end position="393"/>
    </location>
</feature>